<evidence type="ECO:0000313" key="1">
    <source>
        <dbReference type="EMBL" id="ETN99934.1"/>
    </source>
</evidence>
<dbReference type="Proteomes" id="UP000023152">
    <property type="component" value="Unassembled WGS sequence"/>
</dbReference>
<proteinExistence type="predicted"/>
<gene>
    <name evidence="1" type="ORF">RFI_37533</name>
</gene>
<sequence length="79" mass="9174">MTNNTKEITENLINETTQVAIENKITNLIKQLNKERLDTNKLQATVNKLIYQFQTNSTNEMHIRISLQNQIQTLTPNFA</sequence>
<organism evidence="1 2">
    <name type="scientific">Reticulomyxa filosa</name>
    <dbReference type="NCBI Taxonomy" id="46433"/>
    <lineage>
        <taxon>Eukaryota</taxon>
        <taxon>Sar</taxon>
        <taxon>Rhizaria</taxon>
        <taxon>Retaria</taxon>
        <taxon>Foraminifera</taxon>
        <taxon>Monothalamids</taxon>
        <taxon>Reticulomyxidae</taxon>
        <taxon>Reticulomyxa</taxon>
    </lineage>
</organism>
<reference evidence="1 2" key="1">
    <citation type="journal article" date="2013" name="Curr. Biol.">
        <title>The Genome of the Foraminiferan Reticulomyxa filosa.</title>
        <authorList>
            <person name="Glockner G."/>
            <person name="Hulsmann N."/>
            <person name="Schleicher M."/>
            <person name="Noegel A.A."/>
            <person name="Eichinger L."/>
            <person name="Gallinger C."/>
            <person name="Pawlowski J."/>
            <person name="Sierra R."/>
            <person name="Euteneuer U."/>
            <person name="Pillet L."/>
            <person name="Moustafa A."/>
            <person name="Platzer M."/>
            <person name="Groth M."/>
            <person name="Szafranski K."/>
            <person name="Schliwa M."/>
        </authorList>
    </citation>
    <scope>NUCLEOTIDE SEQUENCE [LARGE SCALE GENOMIC DNA]</scope>
</reference>
<dbReference type="AlphaFoldDB" id="X6LGU9"/>
<name>X6LGU9_RETFI</name>
<comment type="caution">
    <text evidence="1">The sequence shown here is derived from an EMBL/GenBank/DDBJ whole genome shotgun (WGS) entry which is preliminary data.</text>
</comment>
<accession>X6LGU9</accession>
<keyword evidence="2" id="KW-1185">Reference proteome</keyword>
<dbReference type="EMBL" id="ASPP01042456">
    <property type="protein sequence ID" value="ETN99934.1"/>
    <property type="molecule type" value="Genomic_DNA"/>
</dbReference>
<protein>
    <submittedName>
        <fullName evidence="1">Uncharacterized protein</fullName>
    </submittedName>
</protein>
<evidence type="ECO:0000313" key="2">
    <source>
        <dbReference type="Proteomes" id="UP000023152"/>
    </source>
</evidence>